<evidence type="ECO:0000313" key="2">
    <source>
        <dbReference type="Proteomes" id="UP000637788"/>
    </source>
</evidence>
<reference evidence="1" key="2">
    <citation type="submission" date="2020-09" db="EMBL/GenBank/DDBJ databases">
        <authorList>
            <person name="Sun Q."/>
            <person name="Ohkuma M."/>
        </authorList>
    </citation>
    <scope>NUCLEOTIDE SEQUENCE</scope>
    <source>
        <strain evidence="1">JCM 3035</strain>
    </source>
</reference>
<protein>
    <recommendedName>
        <fullName evidence="3">ATP-binding protein</fullName>
    </recommendedName>
</protein>
<dbReference type="PANTHER" id="PTHR35526:SF3">
    <property type="entry name" value="ANTI-SIGMA-F FACTOR RSBW"/>
    <property type="match status" value="1"/>
</dbReference>
<gene>
    <name evidence="1" type="ORF">GCM10010094_36510</name>
</gene>
<comment type="caution">
    <text evidence="1">The sequence shown here is derived from an EMBL/GenBank/DDBJ whole genome shotgun (WGS) entry which is preliminary data.</text>
</comment>
<name>A0A917VFD7_9ACTN</name>
<dbReference type="AlphaFoldDB" id="A0A917VFD7"/>
<dbReference type="CDD" id="cd16936">
    <property type="entry name" value="HATPase_RsbW-like"/>
    <property type="match status" value="1"/>
</dbReference>
<dbReference type="Proteomes" id="UP000637788">
    <property type="component" value="Unassembled WGS sequence"/>
</dbReference>
<proteinExistence type="predicted"/>
<accession>A0A917VFD7</accession>
<sequence>MVRHVGEGTPVRVRVARTDGGRTRVEVTDPDPHALPVLVCATGEDESGRGLALLDAVALRWGVERGVEGKTVWCELGEV</sequence>
<evidence type="ECO:0000313" key="1">
    <source>
        <dbReference type="EMBL" id="GGK72225.1"/>
    </source>
</evidence>
<keyword evidence="2" id="KW-1185">Reference proteome</keyword>
<dbReference type="EMBL" id="BMPQ01000008">
    <property type="protein sequence ID" value="GGK72225.1"/>
    <property type="molecule type" value="Genomic_DNA"/>
</dbReference>
<dbReference type="Gene3D" id="3.30.565.10">
    <property type="entry name" value="Histidine kinase-like ATPase, C-terminal domain"/>
    <property type="match status" value="1"/>
</dbReference>
<organism evidence="1 2">
    <name type="scientific">Streptomyces flaveus</name>
    <dbReference type="NCBI Taxonomy" id="66370"/>
    <lineage>
        <taxon>Bacteria</taxon>
        <taxon>Bacillati</taxon>
        <taxon>Actinomycetota</taxon>
        <taxon>Actinomycetes</taxon>
        <taxon>Kitasatosporales</taxon>
        <taxon>Streptomycetaceae</taxon>
        <taxon>Streptomyces</taxon>
        <taxon>Streptomyces aurantiacus group</taxon>
    </lineage>
</organism>
<reference evidence="1" key="1">
    <citation type="journal article" date="2014" name="Int. J. Syst. Evol. Microbiol.">
        <title>Complete genome sequence of Corynebacterium casei LMG S-19264T (=DSM 44701T), isolated from a smear-ripened cheese.</title>
        <authorList>
            <consortium name="US DOE Joint Genome Institute (JGI-PGF)"/>
            <person name="Walter F."/>
            <person name="Albersmeier A."/>
            <person name="Kalinowski J."/>
            <person name="Ruckert C."/>
        </authorList>
    </citation>
    <scope>NUCLEOTIDE SEQUENCE</scope>
    <source>
        <strain evidence="1">JCM 3035</strain>
    </source>
</reference>
<dbReference type="PANTHER" id="PTHR35526">
    <property type="entry name" value="ANTI-SIGMA-F FACTOR RSBW-RELATED"/>
    <property type="match status" value="1"/>
</dbReference>
<dbReference type="InterPro" id="IPR036890">
    <property type="entry name" value="HATPase_C_sf"/>
</dbReference>
<dbReference type="InterPro" id="IPR050267">
    <property type="entry name" value="Anti-sigma-factor_SerPK"/>
</dbReference>
<evidence type="ECO:0008006" key="3">
    <source>
        <dbReference type="Google" id="ProtNLM"/>
    </source>
</evidence>